<dbReference type="InterPro" id="IPR001547">
    <property type="entry name" value="Glyco_hydro_5"/>
</dbReference>
<comment type="function">
    <text evidence="13">Glucosidase involved in the degradation of cellulosic biomass. Active on lichenan.</text>
</comment>
<keyword evidence="8" id="KW-0472">Membrane</keyword>
<evidence type="ECO:0000256" key="1">
    <source>
        <dbReference type="ARBA" id="ARBA00004401"/>
    </source>
</evidence>
<reference evidence="19 20" key="1">
    <citation type="submission" date="2019-03" db="EMBL/GenBank/DDBJ databases">
        <authorList>
            <person name="Gaulin E."/>
            <person name="Dumas B."/>
        </authorList>
    </citation>
    <scope>NUCLEOTIDE SEQUENCE [LARGE SCALE GENOMIC DNA]</scope>
    <source>
        <strain evidence="19">CBS 568.67</strain>
    </source>
</reference>
<dbReference type="AlphaFoldDB" id="A0A485KFR8"/>
<evidence type="ECO:0000256" key="11">
    <source>
        <dbReference type="ARBA" id="ARBA00023316"/>
    </source>
</evidence>
<dbReference type="OrthoDB" id="1887033at2759"/>
<evidence type="ECO:0000313" key="18">
    <source>
        <dbReference type="EMBL" id="KAF0712795.1"/>
    </source>
</evidence>
<evidence type="ECO:0000256" key="13">
    <source>
        <dbReference type="ARBA" id="ARBA00037126"/>
    </source>
</evidence>
<keyword evidence="10 16" id="KW-0326">Glycosidase</keyword>
<keyword evidence="6" id="KW-0735">Signal-anchor</keyword>
<keyword evidence="20" id="KW-1185">Reference proteome</keyword>
<evidence type="ECO:0000256" key="16">
    <source>
        <dbReference type="RuleBase" id="RU361153"/>
    </source>
</evidence>
<proteinExistence type="inferred from homology"/>
<evidence type="ECO:0000256" key="8">
    <source>
        <dbReference type="ARBA" id="ARBA00023136"/>
    </source>
</evidence>
<dbReference type="PANTHER" id="PTHR31297:SF34">
    <property type="entry name" value="GLUCAN 1,3-BETA-GLUCOSIDASE 2"/>
    <property type="match status" value="1"/>
</dbReference>
<evidence type="ECO:0000256" key="7">
    <source>
        <dbReference type="ARBA" id="ARBA00022989"/>
    </source>
</evidence>
<keyword evidence="4" id="KW-0812">Transmembrane</keyword>
<reference evidence="18" key="2">
    <citation type="submission" date="2019-06" db="EMBL/GenBank/DDBJ databases">
        <title>Genomics analysis of Aphanomyces spp. identifies a new class of oomycete effector associated with host adaptation.</title>
        <authorList>
            <person name="Gaulin E."/>
        </authorList>
    </citation>
    <scope>NUCLEOTIDE SEQUENCE</scope>
    <source>
        <strain evidence="18">CBS 578.67</strain>
    </source>
</reference>
<dbReference type="InterPro" id="IPR017853">
    <property type="entry name" value="GH"/>
</dbReference>
<dbReference type="EC" id="3.2.1.58" evidence="14"/>
<dbReference type="PANTHER" id="PTHR31297">
    <property type="entry name" value="GLUCAN ENDO-1,6-BETA-GLUCOSIDASE B"/>
    <property type="match status" value="1"/>
</dbReference>
<evidence type="ECO:0000256" key="2">
    <source>
        <dbReference type="ARBA" id="ARBA00005641"/>
    </source>
</evidence>
<evidence type="ECO:0000256" key="4">
    <source>
        <dbReference type="ARBA" id="ARBA00022692"/>
    </source>
</evidence>
<accession>A0A485KFR8</accession>
<dbReference type="GO" id="GO:0009251">
    <property type="term" value="P:glucan catabolic process"/>
    <property type="evidence" value="ECO:0007669"/>
    <property type="project" value="TreeGrafter"/>
</dbReference>
<dbReference type="GO" id="GO:0009986">
    <property type="term" value="C:cell surface"/>
    <property type="evidence" value="ECO:0007669"/>
    <property type="project" value="TreeGrafter"/>
</dbReference>
<dbReference type="EMBL" id="CAADRA010001186">
    <property type="protein sequence ID" value="VFT81764.1"/>
    <property type="molecule type" value="Genomic_DNA"/>
</dbReference>
<dbReference type="Proteomes" id="UP000332933">
    <property type="component" value="Unassembled WGS sequence"/>
</dbReference>
<name>A0A485KFR8_9STRA</name>
<evidence type="ECO:0000259" key="17">
    <source>
        <dbReference type="Pfam" id="PF00150"/>
    </source>
</evidence>
<sequence>MEDEKRQDISPLDIIAVRQFRFGFETARRFHGCRVCPLPSRTAGHVTPQQHPFASQAFNFVVLMGQHQLRVVFLTFTAVVVVAAHVQSKIRAGTVSARGVNLGGWLVAEQWMTGDSPILTGAAPRAKPPLTSTDERGSSKLTLRRFAAAGLTLVRVPVGYWIQGCVGLPIVQLSNDCVVYATGGLAYLDRLVRDWAVRYNVAVLVNVHGAPGSQNGADHSGSSMDDGAHWSESDDHVRATRAFVVFLATRYRQDDAFLGVGLLNEPAGATDDSVLQQYYIDVRCMQDNGFDRSHVWHDWHPYVVWGYDNQTDAQILANGVGA</sequence>
<comment type="similarity">
    <text evidence="2 16">Belongs to the glycosyl hydrolase 5 (cellulase A) family.</text>
</comment>
<evidence type="ECO:0000256" key="6">
    <source>
        <dbReference type="ARBA" id="ARBA00022968"/>
    </source>
</evidence>
<dbReference type="GO" id="GO:0071555">
    <property type="term" value="P:cell wall organization"/>
    <property type="evidence" value="ECO:0007669"/>
    <property type="project" value="UniProtKB-KW"/>
</dbReference>
<evidence type="ECO:0000256" key="14">
    <source>
        <dbReference type="ARBA" id="ARBA00038929"/>
    </source>
</evidence>
<dbReference type="Pfam" id="PF00150">
    <property type="entry name" value="Cellulase"/>
    <property type="match status" value="1"/>
</dbReference>
<gene>
    <name evidence="19" type="primary">Aste57867_4661</name>
    <name evidence="18" type="ORF">As57867_004648</name>
    <name evidence="19" type="ORF">ASTE57867_4661</name>
</gene>
<keyword evidence="11" id="KW-0961">Cell wall biogenesis/degradation</keyword>
<comment type="subcellular location">
    <subcellularLocation>
        <location evidence="1">Cell membrane</location>
        <topology evidence="1">Single-pass type II membrane protein</topology>
    </subcellularLocation>
</comment>
<keyword evidence="3" id="KW-1003">Cell membrane</keyword>
<protein>
    <recommendedName>
        <fullName evidence="14">glucan 1,3-beta-glucosidase</fullName>
        <ecNumber evidence="14">3.2.1.58</ecNumber>
    </recommendedName>
    <alternativeName>
        <fullName evidence="15">Exo-1,3-beta-glucanase D</fullName>
    </alternativeName>
</protein>
<feature type="domain" description="Glycoside hydrolase family 5" evidence="17">
    <location>
        <begin position="140"/>
        <end position="273"/>
    </location>
</feature>
<keyword evidence="5 16" id="KW-0378">Hydrolase</keyword>
<evidence type="ECO:0000313" key="20">
    <source>
        <dbReference type="Proteomes" id="UP000332933"/>
    </source>
</evidence>
<evidence type="ECO:0000256" key="3">
    <source>
        <dbReference type="ARBA" id="ARBA00022475"/>
    </source>
</evidence>
<dbReference type="Gene3D" id="3.20.20.80">
    <property type="entry name" value="Glycosidases"/>
    <property type="match status" value="1"/>
</dbReference>
<evidence type="ECO:0000256" key="12">
    <source>
        <dbReference type="ARBA" id="ARBA00036824"/>
    </source>
</evidence>
<organism evidence="19 20">
    <name type="scientific">Aphanomyces stellatus</name>
    <dbReference type="NCBI Taxonomy" id="120398"/>
    <lineage>
        <taxon>Eukaryota</taxon>
        <taxon>Sar</taxon>
        <taxon>Stramenopiles</taxon>
        <taxon>Oomycota</taxon>
        <taxon>Saprolegniomycetes</taxon>
        <taxon>Saprolegniales</taxon>
        <taxon>Verrucalvaceae</taxon>
        <taxon>Aphanomyces</taxon>
    </lineage>
</organism>
<dbReference type="InterPro" id="IPR050386">
    <property type="entry name" value="Glycosyl_hydrolase_5"/>
</dbReference>
<evidence type="ECO:0000256" key="9">
    <source>
        <dbReference type="ARBA" id="ARBA00023180"/>
    </source>
</evidence>
<evidence type="ECO:0000313" key="19">
    <source>
        <dbReference type="EMBL" id="VFT81764.1"/>
    </source>
</evidence>
<dbReference type="GO" id="GO:0004338">
    <property type="term" value="F:glucan exo-1,3-beta-glucosidase activity"/>
    <property type="evidence" value="ECO:0007669"/>
    <property type="project" value="UniProtKB-EC"/>
</dbReference>
<keyword evidence="9" id="KW-0325">Glycoprotein</keyword>
<comment type="catalytic activity">
    <reaction evidence="12">
        <text>Successive hydrolysis of beta-D-glucose units from the non-reducing ends of (1-&gt;3)-beta-D-glucans, releasing alpha-glucose.</text>
        <dbReference type="EC" id="3.2.1.58"/>
    </reaction>
</comment>
<evidence type="ECO:0000256" key="15">
    <source>
        <dbReference type="ARBA" id="ARBA00041260"/>
    </source>
</evidence>
<dbReference type="GO" id="GO:0005576">
    <property type="term" value="C:extracellular region"/>
    <property type="evidence" value="ECO:0007669"/>
    <property type="project" value="TreeGrafter"/>
</dbReference>
<evidence type="ECO:0000256" key="5">
    <source>
        <dbReference type="ARBA" id="ARBA00022801"/>
    </source>
</evidence>
<keyword evidence="7" id="KW-1133">Transmembrane helix</keyword>
<dbReference type="EMBL" id="VJMH01001186">
    <property type="protein sequence ID" value="KAF0712795.1"/>
    <property type="molecule type" value="Genomic_DNA"/>
</dbReference>
<dbReference type="SUPFAM" id="SSF51445">
    <property type="entry name" value="(Trans)glycosidases"/>
    <property type="match status" value="1"/>
</dbReference>
<dbReference type="GO" id="GO:0005886">
    <property type="term" value="C:plasma membrane"/>
    <property type="evidence" value="ECO:0007669"/>
    <property type="project" value="UniProtKB-SubCell"/>
</dbReference>
<evidence type="ECO:0000256" key="10">
    <source>
        <dbReference type="ARBA" id="ARBA00023295"/>
    </source>
</evidence>